<dbReference type="NCBIfam" id="TIGR00231">
    <property type="entry name" value="small_GTP"/>
    <property type="match status" value="1"/>
</dbReference>
<name>A0ABD2NUR0_9CUCU</name>
<dbReference type="InterPro" id="IPR001806">
    <property type="entry name" value="Small_GTPase"/>
</dbReference>
<evidence type="ECO:0000256" key="1">
    <source>
        <dbReference type="ARBA" id="ARBA00022741"/>
    </source>
</evidence>
<dbReference type="PROSITE" id="PS51420">
    <property type="entry name" value="RHO"/>
    <property type="match status" value="1"/>
</dbReference>
<dbReference type="PRINTS" id="PR00449">
    <property type="entry name" value="RASTRNSFRMNG"/>
</dbReference>
<dbReference type="GO" id="GO:0001667">
    <property type="term" value="P:ameboidal-type cell migration"/>
    <property type="evidence" value="ECO:0007669"/>
    <property type="project" value="UniProtKB-ARBA"/>
</dbReference>
<comment type="caution">
    <text evidence="3">The sequence shown here is derived from an EMBL/GenBank/DDBJ whole genome shotgun (WGS) entry which is preliminary data.</text>
</comment>
<dbReference type="SMART" id="SM00174">
    <property type="entry name" value="RHO"/>
    <property type="match status" value="1"/>
</dbReference>
<gene>
    <name evidence="3" type="ORF">HHI36_005561</name>
</gene>
<dbReference type="CDD" id="cd00157">
    <property type="entry name" value="Rho"/>
    <property type="match status" value="1"/>
</dbReference>
<evidence type="ECO:0000256" key="2">
    <source>
        <dbReference type="ARBA" id="ARBA00023134"/>
    </source>
</evidence>
<dbReference type="Proteomes" id="UP001516400">
    <property type="component" value="Unassembled WGS sequence"/>
</dbReference>
<dbReference type="SMART" id="SM00175">
    <property type="entry name" value="RAB"/>
    <property type="match status" value="1"/>
</dbReference>
<keyword evidence="1" id="KW-0547">Nucleotide-binding</keyword>
<dbReference type="PANTHER" id="PTHR24072">
    <property type="entry name" value="RHO FAMILY GTPASE"/>
    <property type="match status" value="1"/>
</dbReference>
<evidence type="ECO:0000313" key="4">
    <source>
        <dbReference type="Proteomes" id="UP001516400"/>
    </source>
</evidence>
<dbReference type="GO" id="GO:0003006">
    <property type="term" value="P:developmental process involved in reproduction"/>
    <property type="evidence" value="ECO:0007669"/>
    <property type="project" value="UniProtKB-ARBA"/>
</dbReference>
<dbReference type="InterPro" id="IPR005225">
    <property type="entry name" value="Small_GTP-bd"/>
</dbReference>
<evidence type="ECO:0000313" key="3">
    <source>
        <dbReference type="EMBL" id="KAL3282375.1"/>
    </source>
</evidence>
<dbReference type="Gene3D" id="3.40.50.300">
    <property type="entry name" value="P-loop containing nucleotide triphosphate hydrolases"/>
    <property type="match status" value="1"/>
</dbReference>
<dbReference type="AlphaFoldDB" id="A0ABD2NUR0"/>
<keyword evidence="4" id="KW-1185">Reference proteome</keyword>
<dbReference type="InterPro" id="IPR003578">
    <property type="entry name" value="Small_GTPase_Rho"/>
</dbReference>
<proteinExistence type="predicted"/>
<dbReference type="Pfam" id="PF00071">
    <property type="entry name" value="Ras"/>
    <property type="match status" value="1"/>
</dbReference>
<dbReference type="EMBL" id="JABFTP020000144">
    <property type="protein sequence ID" value="KAL3282375.1"/>
    <property type="molecule type" value="Genomic_DNA"/>
</dbReference>
<dbReference type="GO" id="GO:0005525">
    <property type="term" value="F:GTP binding"/>
    <property type="evidence" value="ECO:0007669"/>
    <property type="project" value="UniProtKB-KW"/>
</dbReference>
<dbReference type="GO" id="GO:0035006">
    <property type="term" value="P:melanization defense response"/>
    <property type="evidence" value="ECO:0007669"/>
    <property type="project" value="UniProtKB-ARBA"/>
</dbReference>
<dbReference type="SMART" id="SM00173">
    <property type="entry name" value="RAS"/>
    <property type="match status" value="1"/>
</dbReference>
<sequence length="207" mass="23605">MDEIRTIKCVAIGDGYVGKTSLLSRLSGKPMDECYLSTIFENSKVAVNYKNENYELFLIDTAGQEDYNFLRTQAYSYGDIFLLCYSVDNMDSFINVRETWLPDVSNCKENAKFLLVGLKSDLRTDPETIDRLNISKRIFVSKGDAENMSTKLGIPHIECSAKEQENFDEIRNKIIELGKTVNTMDSEYYSYSCSLITAIKRAFCCND</sequence>
<dbReference type="SUPFAM" id="SSF52540">
    <property type="entry name" value="P-loop containing nucleoside triphosphate hydrolases"/>
    <property type="match status" value="1"/>
</dbReference>
<reference evidence="3 4" key="1">
    <citation type="journal article" date="2021" name="BMC Biol.">
        <title>Horizontally acquired antibacterial genes associated with adaptive radiation of ladybird beetles.</title>
        <authorList>
            <person name="Li H.S."/>
            <person name="Tang X.F."/>
            <person name="Huang Y.H."/>
            <person name="Xu Z.Y."/>
            <person name="Chen M.L."/>
            <person name="Du X.Y."/>
            <person name="Qiu B.Y."/>
            <person name="Chen P.T."/>
            <person name="Zhang W."/>
            <person name="Slipinski A."/>
            <person name="Escalona H.E."/>
            <person name="Waterhouse R.M."/>
            <person name="Zwick A."/>
            <person name="Pang H."/>
        </authorList>
    </citation>
    <scope>NUCLEOTIDE SEQUENCE [LARGE SCALE GENOMIC DNA]</scope>
    <source>
        <strain evidence="3">SYSU2018</strain>
    </source>
</reference>
<keyword evidence="2" id="KW-0342">GTP-binding</keyword>
<dbReference type="PROSITE" id="PS51421">
    <property type="entry name" value="RAS"/>
    <property type="match status" value="1"/>
</dbReference>
<protein>
    <submittedName>
        <fullName evidence="3">Uncharacterized protein</fullName>
    </submittedName>
</protein>
<organism evidence="3 4">
    <name type="scientific">Cryptolaemus montrouzieri</name>
    <dbReference type="NCBI Taxonomy" id="559131"/>
    <lineage>
        <taxon>Eukaryota</taxon>
        <taxon>Metazoa</taxon>
        <taxon>Ecdysozoa</taxon>
        <taxon>Arthropoda</taxon>
        <taxon>Hexapoda</taxon>
        <taxon>Insecta</taxon>
        <taxon>Pterygota</taxon>
        <taxon>Neoptera</taxon>
        <taxon>Endopterygota</taxon>
        <taxon>Coleoptera</taxon>
        <taxon>Polyphaga</taxon>
        <taxon>Cucujiformia</taxon>
        <taxon>Coccinelloidea</taxon>
        <taxon>Coccinellidae</taxon>
        <taxon>Scymninae</taxon>
        <taxon>Scymnini</taxon>
        <taxon>Cryptolaemus</taxon>
    </lineage>
</organism>
<accession>A0ABD2NUR0</accession>
<dbReference type="GO" id="GO:0022412">
    <property type="term" value="P:cellular process involved in reproduction in multicellular organism"/>
    <property type="evidence" value="ECO:0007669"/>
    <property type="project" value="UniProtKB-ARBA"/>
</dbReference>
<dbReference type="InterPro" id="IPR027417">
    <property type="entry name" value="P-loop_NTPase"/>
</dbReference>
<dbReference type="GO" id="GO:0035099">
    <property type="term" value="P:hemocyte migration"/>
    <property type="evidence" value="ECO:0007669"/>
    <property type="project" value="UniProtKB-ARBA"/>
</dbReference>
<dbReference type="PROSITE" id="PS51419">
    <property type="entry name" value="RAB"/>
    <property type="match status" value="1"/>
</dbReference>